<protein>
    <submittedName>
        <fullName evidence="6">Uncharacterized protein</fullName>
    </submittedName>
</protein>
<dbReference type="Gene3D" id="2.160.20.10">
    <property type="entry name" value="Single-stranded right-handed beta-helix, Pectin lyase-like"/>
    <property type="match status" value="1"/>
</dbReference>
<dbReference type="Pfam" id="PF13229">
    <property type="entry name" value="Beta_helix"/>
    <property type="match status" value="1"/>
</dbReference>
<feature type="chain" id="PRO_5012986235" evidence="2">
    <location>
        <begin position="27"/>
        <end position="907"/>
    </location>
</feature>
<evidence type="ECO:0000313" key="7">
    <source>
        <dbReference type="Proteomes" id="UP000215214"/>
    </source>
</evidence>
<evidence type="ECO:0000259" key="5">
    <source>
        <dbReference type="Pfam" id="PF18962"/>
    </source>
</evidence>
<keyword evidence="7" id="KW-1185">Reference proteome</keyword>
<dbReference type="InterPro" id="IPR039448">
    <property type="entry name" value="Beta_helix"/>
</dbReference>
<dbReference type="NCBIfam" id="TIGR04183">
    <property type="entry name" value="Por_Secre_tail"/>
    <property type="match status" value="1"/>
</dbReference>
<dbReference type="PROSITE" id="PS50231">
    <property type="entry name" value="RICIN_B_LECTIN"/>
    <property type="match status" value="1"/>
</dbReference>
<dbReference type="InterPro" id="IPR026444">
    <property type="entry name" value="Secre_tail"/>
</dbReference>
<proteinExistence type="predicted"/>
<dbReference type="SUPFAM" id="SSF51126">
    <property type="entry name" value="Pectin lyase-like"/>
    <property type="match status" value="1"/>
</dbReference>
<organism evidence="6 7">
    <name type="scientific">Tenacibaculum jejuense</name>
    <dbReference type="NCBI Taxonomy" id="584609"/>
    <lineage>
        <taxon>Bacteria</taxon>
        <taxon>Pseudomonadati</taxon>
        <taxon>Bacteroidota</taxon>
        <taxon>Flavobacteriia</taxon>
        <taxon>Flavobacteriales</taxon>
        <taxon>Flavobacteriaceae</taxon>
        <taxon>Tenacibaculum</taxon>
    </lineage>
</organism>
<dbReference type="SUPFAM" id="SSF50370">
    <property type="entry name" value="Ricin B-like lectins"/>
    <property type="match status" value="1"/>
</dbReference>
<dbReference type="Gene3D" id="2.80.10.50">
    <property type="match status" value="1"/>
</dbReference>
<dbReference type="Pfam" id="PF14200">
    <property type="entry name" value="RicinB_lectin_2"/>
    <property type="match status" value="1"/>
</dbReference>
<evidence type="ECO:0000259" key="4">
    <source>
        <dbReference type="Pfam" id="PF14200"/>
    </source>
</evidence>
<feature type="signal peptide" evidence="2">
    <location>
        <begin position="1"/>
        <end position="26"/>
    </location>
</feature>
<dbReference type="AlphaFoldDB" id="A0A238UAG8"/>
<dbReference type="PANTHER" id="PTHR36453">
    <property type="entry name" value="SECRETED PROTEIN-RELATED"/>
    <property type="match status" value="1"/>
</dbReference>
<dbReference type="OrthoDB" id="9809583at2"/>
<dbReference type="InterPro" id="IPR012334">
    <property type="entry name" value="Pectin_lyas_fold"/>
</dbReference>
<dbReference type="SMART" id="SM00710">
    <property type="entry name" value="PbH1"/>
    <property type="match status" value="6"/>
</dbReference>
<dbReference type="RefSeq" id="WP_095071435.1">
    <property type="nucleotide sequence ID" value="NZ_LT899436.1"/>
</dbReference>
<sequence>MKNLINSVRKYAILLFCCCGINSLVAQKNYYISASGNDANSGTSINSPWKTINRVNRQSLNNGDIINFKRGDVFYGSLDVKGKNGSFAKRIQYDAYGSGNRPIIRAAKSLKNWSRFRGDIWRIPLNKVDGNRITALYLNNVSQQIGREPNYNATNGGYRTISSHSNNNRSISESSALPYATNFFKGGEITIRTTDDSIKSEIITSHSGKTVNFQLSSSNGFVNNIENNFGYFFQNHVNTLDMNGEWAHDIVNGVLYLYSEVNPNTINVEIPLGAYAISLKNSSNINFKNIKFEGGNDVVLSINKANNITIDNCELNNGSNYLGLGFGLKNFKFTNSTIQNGNNIGIRFEQCNGITFSNNLVRNVGTRSGMGASSFVPYTGVRIISENGSAKNIIEKNVVNKIGYHGINYSGGNFEIRFNYVRNFCLTKDDGGGIYTVGNKNANNRIYKNVVTDGIGAALGAPNNRGPKTAGIYIDNDSQNQLIYENSVSNVIGWGLMANLSSKSTFRDNLVYNCGTAIVSSTYFNSFAAGGGVARATNNTFVNNIFFPKKANQLCAEFTNRITASGFNTFLGEVNKNYYCQPFNGAKQIETFLVRNKTQHTLSEFKIAFPNYEKNGKNAPIQYPSSTDANSIIKFEINATGTSKTINLGNIKYVDAKNIEYTGNVAIPPYSSIALLKKEKVNTPTQLINDGVYFLESVTSDQRLQSEPYNNHLAIMFNPFFRKNQMWAFTHLGNNVYTLKNEKTGRYLEVPFAKCENGTAVSTYTSATGNHQRWKVVKNGNDYSLMPAHCMSQGLDRNQGTLNTNIITYVFSENNNNQKWKIQPISSNRKLAQDEIDDKSIKIYPNPVTNVLTFTGKVIGEKVRIYSISGVKVKELTLENSSIPVNDLASGMYLVSIKDSVIKLMVL</sequence>
<feature type="domain" description="Ricin B lectin" evidence="4">
    <location>
        <begin position="723"/>
        <end position="805"/>
    </location>
</feature>
<gene>
    <name evidence="6" type="ORF">TJEJU_1862</name>
</gene>
<evidence type="ECO:0000259" key="3">
    <source>
        <dbReference type="Pfam" id="PF13229"/>
    </source>
</evidence>
<evidence type="ECO:0000256" key="2">
    <source>
        <dbReference type="SAM" id="SignalP"/>
    </source>
</evidence>
<name>A0A238UAG8_9FLAO</name>
<dbReference type="PANTHER" id="PTHR36453:SF1">
    <property type="entry name" value="RIGHT HANDED BETA HELIX DOMAIN-CONTAINING PROTEIN"/>
    <property type="match status" value="1"/>
</dbReference>
<dbReference type="CDD" id="cd00161">
    <property type="entry name" value="beta-trefoil_Ricin-like"/>
    <property type="match status" value="1"/>
</dbReference>
<feature type="domain" description="Secretion system C-terminal sorting" evidence="5">
    <location>
        <begin position="843"/>
        <end position="900"/>
    </location>
</feature>
<dbReference type="KEGG" id="tje:TJEJU_1862"/>
<dbReference type="InterPro" id="IPR011050">
    <property type="entry name" value="Pectin_lyase_fold/virulence"/>
</dbReference>
<keyword evidence="1 2" id="KW-0732">Signal</keyword>
<dbReference type="InterPro" id="IPR006626">
    <property type="entry name" value="PbH1"/>
</dbReference>
<dbReference type="InterPro" id="IPR000772">
    <property type="entry name" value="Ricin_B_lectin"/>
</dbReference>
<reference evidence="6 7" key="1">
    <citation type="submission" date="2017-07" db="EMBL/GenBank/DDBJ databases">
        <authorList>
            <person name="Sun Z.S."/>
            <person name="Albrecht U."/>
            <person name="Echele G."/>
            <person name="Lee C.C."/>
        </authorList>
    </citation>
    <scope>NUCLEOTIDE SEQUENCE [LARGE SCALE GENOMIC DNA]</scope>
    <source>
        <strain evidence="7">type strain: KCTC 22618</strain>
    </source>
</reference>
<accession>A0A238UAG8</accession>
<evidence type="ECO:0000313" key="6">
    <source>
        <dbReference type="EMBL" id="SNR15568.1"/>
    </source>
</evidence>
<evidence type="ECO:0000256" key="1">
    <source>
        <dbReference type="ARBA" id="ARBA00022729"/>
    </source>
</evidence>
<dbReference type="Proteomes" id="UP000215214">
    <property type="component" value="Chromosome TJEJU"/>
</dbReference>
<feature type="domain" description="Right handed beta helix" evidence="3">
    <location>
        <begin position="276"/>
        <end position="450"/>
    </location>
</feature>
<dbReference type="EMBL" id="LT899436">
    <property type="protein sequence ID" value="SNR15568.1"/>
    <property type="molecule type" value="Genomic_DNA"/>
</dbReference>
<dbReference type="Pfam" id="PF18962">
    <property type="entry name" value="Por_Secre_tail"/>
    <property type="match status" value="1"/>
</dbReference>
<dbReference type="InterPro" id="IPR035992">
    <property type="entry name" value="Ricin_B-like_lectins"/>
</dbReference>